<dbReference type="CDD" id="cd07814">
    <property type="entry name" value="SRPBCC_CalC_Aha1-like"/>
    <property type="match status" value="1"/>
</dbReference>
<dbReference type="InterPro" id="IPR023393">
    <property type="entry name" value="START-like_dom_sf"/>
</dbReference>
<dbReference type="SUPFAM" id="SSF55961">
    <property type="entry name" value="Bet v1-like"/>
    <property type="match status" value="1"/>
</dbReference>
<comment type="similarity">
    <text evidence="1">Belongs to the AHA1 family.</text>
</comment>
<protein>
    <submittedName>
        <fullName evidence="3">Activator of Hsp90 ATPase homolog 1-like protein</fullName>
    </submittedName>
</protein>
<reference evidence="3 4" key="1">
    <citation type="submission" date="2017-06" db="EMBL/GenBank/DDBJ databases">
        <authorList>
            <consortium name="Pathogen Informatics"/>
        </authorList>
    </citation>
    <scope>NUCLEOTIDE SEQUENCE [LARGE SCALE GENOMIC DNA]</scope>
    <source>
        <strain evidence="3 4">NCTC13490</strain>
    </source>
</reference>
<feature type="domain" description="Activator of Hsp90 ATPase homologue 1/2-like C-terminal" evidence="2">
    <location>
        <begin position="12"/>
        <end position="140"/>
    </location>
</feature>
<proteinExistence type="inferred from homology"/>
<evidence type="ECO:0000256" key="1">
    <source>
        <dbReference type="ARBA" id="ARBA00006817"/>
    </source>
</evidence>
<gene>
    <name evidence="3" type="ORF">SAMEA4412677_00785</name>
</gene>
<evidence type="ECO:0000259" key="2">
    <source>
        <dbReference type="Pfam" id="PF08327"/>
    </source>
</evidence>
<name>A0A239WVG2_9FLAO</name>
<dbReference type="EMBL" id="LT906465">
    <property type="protein sequence ID" value="SNV38412.1"/>
    <property type="molecule type" value="Genomic_DNA"/>
</dbReference>
<dbReference type="Gene3D" id="3.30.530.20">
    <property type="match status" value="1"/>
</dbReference>
<accession>A0A239WVG2</accession>
<sequence length="141" mass="16547">MHDNVVVKQRVNAPVEKVWSAITDTAQMKEWYFDIPDFKAEPHTEFAFWGGSEDQQYHHHGEVLEVIPHQKLKHTWTYPEISKEKTLVRWELESDGDGTVVTLTHKGIENFNHLGQDFQHSSFEEGWKDIVGRSLKEYVEK</sequence>
<evidence type="ECO:0000313" key="3">
    <source>
        <dbReference type="EMBL" id="SNV38412.1"/>
    </source>
</evidence>
<organism evidence="3 4">
    <name type="scientific">Chryseobacterium taklimakanense</name>
    <dbReference type="NCBI Taxonomy" id="536441"/>
    <lineage>
        <taxon>Bacteria</taxon>
        <taxon>Pseudomonadati</taxon>
        <taxon>Bacteroidota</taxon>
        <taxon>Flavobacteriia</taxon>
        <taxon>Flavobacteriales</taxon>
        <taxon>Weeksellaceae</taxon>
        <taxon>Chryseobacterium group</taxon>
        <taxon>Chryseobacterium</taxon>
    </lineage>
</organism>
<dbReference type="RefSeq" id="WP_095070559.1">
    <property type="nucleotide sequence ID" value="NZ_LT906465.1"/>
</dbReference>
<dbReference type="KEGG" id="ctak:4412677_00785"/>
<keyword evidence="4" id="KW-1185">Reference proteome</keyword>
<dbReference type="Pfam" id="PF08327">
    <property type="entry name" value="AHSA1"/>
    <property type="match status" value="1"/>
</dbReference>
<dbReference type="AlphaFoldDB" id="A0A239WVG2"/>
<dbReference type="InterPro" id="IPR013538">
    <property type="entry name" value="ASHA1/2-like_C"/>
</dbReference>
<evidence type="ECO:0000313" key="4">
    <source>
        <dbReference type="Proteomes" id="UP000215196"/>
    </source>
</evidence>
<dbReference type="Proteomes" id="UP000215196">
    <property type="component" value="Chromosome 1"/>
</dbReference>